<accession>A0A8J6QN38</accession>
<dbReference type="EMBL" id="JACWUN010000004">
    <property type="protein sequence ID" value="MBD1399998.1"/>
    <property type="molecule type" value="Genomic_DNA"/>
</dbReference>
<dbReference type="PANTHER" id="PTHR35810">
    <property type="entry name" value="CYTOPLASMIC PROTEIN-RELATED"/>
    <property type="match status" value="1"/>
</dbReference>
<keyword evidence="2" id="KW-1185">Reference proteome</keyword>
<evidence type="ECO:0000313" key="2">
    <source>
        <dbReference type="Proteomes" id="UP000632828"/>
    </source>
</evidence>
<protein>
    <submittedName>
        <fullName evidence="1">Virulence RhuM family protein</fullName>
    </submittedName>
</protein>
<dbReference type="Pfam" id="PF13310">
    <property type="entry name" value="Virulence_RhuM"/>
    <property type="match status" value="1"/>
</dbReference>
<proteinExistence type="predicted"/>
<dbReference type="Proteomes" id="UP000632828">
    <property type="component" value="Unassembled WGS sequence"/>
</dbReference>
<evidence type="ECO:0000313" key="1">
    <source>
        <dbReference type="EMBL" id="MBD1399998.1"/>
    </source>
</evidence>
<sequence length="135" mass="15559">MSKEKNEKQLSTRDELTEFLLYAARNGDVKVEIIFHNETVWLTQKRMAELFGVDVSTINEHLKNIYKTGELEESATIGKFPIVQTEGNREVSREVEHYNLQGIIAAGFRVNSEKETHFRKWAAPVFLNKKGSDPF</sequence>
<name>A0A8J6QN38_9BACT</name>
<reference evidence="1" key="1">
    <citation type="submission" date="2020-09" db="EMBL/GenBank/DDBJ databases">
        <title>Pelobacter alkaliphilus sp. nov., a novel anaerobic arsenate-reducing bacterium from terrestrial mud volcano.</title>
        <authorList>
            <person name="Khomyakova M.A."/>
            <person name="Merkel A.Y."/>
            <person name="Slobodkin A.I."/>
        </authorList>
    </citation>
    <scope>NUCLEOTIDE SEQUENCE</scope>
    <source>
        <strain evidence="1">M08fum</strain>
    </source>
</reference>
<comment type="caution">
    <text evidence="1">The sequence shown here is derived from an EMBL/GenBank/DDBJ whole genome shotgun (WGS) entry which is preliminary data.</text>
</comment>
<gene>
    <name evidence="1" type="ORF">ICT70_04865</name>
</gene>
<dbReference type="PANTHER" id="PTHR35810:SF1">
    <property type="entry name" value="CYTOPLASMIC PROTEIN"/>
    <property type="match status" value="1"/>
</dbReference>
<dbReference type="InterPro" id="IPR011204">
    <property type="entry name" value="Virulence_RhuM-like"/>
</dbReference>
<organism evidence="1 2">
    <name type="scientific">Pelovirga terrestris</name>
    <dbReference type="NCBI Taxonomy" id="2771352"/>
    <lineage>
        <taxon>Bacteria</taxon>
        <taxon>Pseudomonadati</taxon>
        <taxon>Thermodesulfobacteriota</taxon>
        <taxon>Desulfuromonadia</taxon>
        <taxon>Geobacterales</taxon>
        <taxon>Geobacteraceae</taxon>
        <taxon>Pelovirga</taxon>
    </lineage>
</organism>
<dbReference type="RefSeq" id="WP_191154270.1">
    <property type="nucleotide sequence ID" value="NZ_JACWUN010000004.1"/>
</dbReference>
<dbReference type="AlphaFoldDB" id="A0A8J6QN38"/>